<gene>
    <name evidence="2" type="ORF">LECACI_7A005791</name>
</gene>
<keyword evidence="3" id="KW-1185">Reference proteome</keyword>
<feature type="region of interest" description="Disordered" evidence="1">
    <location>
        <begin position="1"/>
        <end position="96"/>
    </location>
</feature>
<comment type="caution">
    <text evidence="2">The sequence shown here is derived from an EMBL/GenBank/DDBJ whole genome shotgun (WGS) entry which is preliminary data.</text>
</comment>
<sequence>MDNSTRPPRRPDGESTAPDATSNSPAQARPDARQTPQQPTSQSYPPPHSTSRNPRQKPMSNYNIFHTTCSVSTDQPPSFAMAMRPRPTPSSLEGRERLPDYSCTVEFGAKVLLNLESLHPLSHVGGGDWRELYALVRGTMLNLHRVKDGGAGKLLRSYTLQHAEVGLASDVEFAKLVPQTRLAHLIPQGARRRAWQKDATLFREMRQTVLRLRAETHQLLLAGSEEQPIWSLVHALSAAIDIAQPIDDRSIARQCTVPRRRRRHQQHRATNHAGVNINDPAMLAEQERIFSQMFPRFAERRREEMTQDQSALQSETPAQAVEQAPPSPLLREEEEIDLTDMREDSARPQSSDGTIRPGAMRTNTTDTMYSAFSEDMIHVTSPANFTPEGKWQPAQTRTAAQLQRYIRRCMPVLLADAPRASDIVIYEGRRMRINARMELLEDWELQPPPYKAHNFHQESGLVRSVSQRSATGSANPAAPQSSSSVLASEDDPITQAEQTLDHQRLSKITTVSTMDKSAPSRATLQAMADVDAKGRSPAQIAQDSSTIQGVMWCF</sequence>
<evidence type="ECO:0000313" key="2">
    <source>
        <dbReference type="EMBL" id="CAK4030633.1"/>
    </source>
</evidence>
<feature type="compositionally biased region" description="Low complexity" evidence="1">
    <location>
        <begin position="34"/>
        <end position="43"/>
    </location>
</feature>
<proteinExistence type="predicted"/>
<name>A0AAI8Z1D0_9PEZI</name>
<evidence type="ECO:0000313" key="3">
    <source>
        <dbReference type="Proteomes" id="UP001296104"/>
    </source>
</evidence>
<dbReference type="PANTHER" id="PTHR37283">
    <property type="entry name" value="PH DOMAIN-CONTAINING PROTEIN YHR131C"/>
    <property type="match status" value="1"/>
</dbReference>
<dbReference type="Proteomes" id="UP001296104">
    <property type="component" value="Unassembled WGS sequence"/>
</dbReference>
<protein>
    <submittedName>
        <fullName evidence="2">Uncharacterized protein</fullName>
    </submittedName>
</protein>
<feature type="compositionally biased region" description="Polar residues" evidence="1">
    <location>
        <begin position="58"/>
        <end position="76"/>
    </location>
</feature>
<dbReference type="PANTHER" id="PTHR37283:SF1">
    <property type="entry name" value="PH DOMAIN-CONTAINING PROTEIN YHR131C"/>
    <property type="match status" value="1"/>
</dbReference>
<dbReference type="EMBL" id="CAVMBE010000038">
    <property type="protein sequence ID" value="CAK4030633.1"/>
    <property type="molecule type" value="Genomic_DNA"/>
</dbReference>
<feature type="compositionally biased region" description="Low complexity" evidence="1">
    <location>
        <begin position="473"/>
        <end position="484"/>
    </location>
</feature>
<feature type="region of interest" description="Disordered" evidence="1">
    <location>
        <begin position="459"/>
        <end position="522"/>
    </location>
</feature>
<feature type="compositionally biased region" description="Polar residues" evidence="1">
    <location>
        <begin position="506"/>
        <end position="522"/>
    </location>
</feature>
<feature type="compositionally biased region" description="Polar residues" evidence="1">
    <location>
        <begin position="307"/>
        <end position="317"/>
    </location>
</feature>
<feature type="region of interest" description="Disordered" evidence="1">
    <location>
        <begin position="301"/>
        <end position="362"/>
    </location>
</feature>
<organism evidence="2 3">
    <name type="scientific">Lecanosticta acicola</name>
    <dbReference type="NCBI Taxonomy" id="111012"/>
    <lineage>
        <taxon>Eukaryota</taxon>
        <taxon>Fungi</taxon>
        <taxon>Dikarya</taxon>
        <taxon>Ascomycota</taxon>
        <taxon>Pezizomycotina</taxon>
        <taxon>Dothideomycetes</taxon>
        <taxon>Dothideomycetidae</taxon>
        <taxon>Mycosphaerellales</taxon>
        <taxon>Mycosphaerellaceae</taxon>
        <taxon>Lecanosticta</taxon>
    </lineage>
</organism>
<reference evidence="2" key="1">
    <citation type="submission" date="2023-11" db="EMBL/GenBank/DDBJ databases">
        <authorList>
            <person name="Alioto T."/>
            <person name="Alioto T."/>
            <person name="Gomez Garrido J."/>
        </authorList>
    </citation>
    <scope>NUCLEOTIDE SEQUENCE</scope>
</reference>
<dbReference type="AlphaFoldDB" id="A0AAI8Z1D0"/>
<evidence type="ECO:0000256" key="1">
    <source>
        <dbReference type="SAM" id="MobiDB-lite"/>
    </source>
</evidence>
<accession>A0AAI8Z1D0</accession>